<dbReference type="EMBL" id="JASBWS010000067">
    <property type="protein sequence ID" value="KAJ9101965.1"/>
    <property type="molecule type" value="Genomic_DNA"/>
</dbReference>
<comment type="caution">
    <text evidence="1">The sequence shown here is derived from an EMBL/GenBank/DDBJ whole genome shotgun (WGS) entry which is preliminary data.</text>
</comment>
<keyword evidence="2" id="KW-1185">Reference proteome</keyword>
<evidence type="ECO:0000313" key="2">
    <source>
        <dbReference type="Proteomes" id="UP001230649"/>
    </source>
</evidence>
<proteinExistence type="predicted"/>
<organism evidence="1 2">
    <name type="scientific">Naganishia adeliensis</name>
    <dbReference type="NCBI Taxonomy" id="92952"/>
    <lineage>
        <taxon>Eukaryota</taxon>
        <taxon>Fungi</taxon>
        <taxon>Dikarya</taxon>
        <taxon>Basidiomycota</taxon>
        <taxon>Agaricomycotina</taxon>
        <taxon>Tremellomycetes</taxon>
        <taxon>Filobasidiales</taxon>
        <taxon>Filobasidiaceae</taxon>
        <taxon>Naganishia</taxon>
    </lineage>
</organism>
<sequence length="828" mass="89258">MNLAALLSAAEASLFLPIPQRDIHEPNHQEPAINSFTHHHETQASPFPSVDHTDRGTKRKLSGWTAPPTYPIPHTDRDMLDEQKPAVDPPKVIVKSESEEPVPAEAVIAASHFARMGTRVPGPGDLGNTGPRERTWHVLPGVSVGARRTEEGEVVVEEECYSWTDLPMNKQGFRYIPCGPSPIPSPSAAHPFYRRIPALRAPFGSETSLDPTNSTSTNSSNASHNNPTNNINNNAALTTGVHLDWLDRSLYLKLSPSATTCTAEKGFRSVRGNVPVRQGAWYFECLVLRGGGEGKSVAKGEGKQLGVVSERFGVGRGVDSAERPVAAGTSASDGAHVRIGWARREAPLNGPCGLDAYSYGIRDATGEKVTISRPKGYAEAGFGTGDVVGCLIVLPDREVKEEEARVRRKRIPIRYKGQLYFESMEYTVPKEMEALVARDGRVPPVAVDDGAVVGKASPVKGKPDKKGKGKQAGKAIRKKNGRKRDDRDYGSDSDADPTPRPRTLPRLAGSKINFYLNGKPMASSPAFEDIFDFLPLKQTDAELATQAALIKKLGALEASLKDRENPNDDGTLGYYPFVSCFGGGKVQFNPGPEWMAPVDPSSWNLGFRTADGIQQPIVPRPMSERWAEFTEEETRYDRADEDELTELLRKERAETAKKRVKTEGGSRRKGSTSKKASIAAALQASTPVSRGSSAVPSTNGVPVAGSRPSAFLATMIQDRGTPGGTPAPDTPVHADFPTQSAVSTSSPSVPVIPNAPPQPYPGYRREATFSATSEDALGEDDWSPLVENFAGSAERIASDGPELPYGMEPAESLGNGTGQIQHYATDTR</sequence>
<dbReference type="Proteomes" id="UP001230649">
    <property type="component" value="Unassembled WGS sequence"/>
</dbReference>
<accession>A0ACC2VRB0</accession>
<name>A0ACC2VRB0_9TREE</name>
<protein>
    <submittedName>
        <fullName evidence="1">Uncharacterized protein</fullName>
    </submittedName>
</protein>
<gene>
    <name evidence="1" type="ORF">QFC20_005114</name>
</gene>
<reference evidence="1" key="1">
    <citation type="submission" date="2023-04" db="EMBL/GenBank/DDBJ databases">
        <title>Draft Genome sequencing of Naganishia species isolated from polar environments using Oxford Nanopore Technology.</title>
        <authorList>
            <person name="Leo P."/>
            <person name="Venkateswaran K."/>
        </authorList>
    </citation>
    <scope>NUCLEOTIDE SEQUENCE</scope>
    <source>
        <strain evidence="1">MNA-CCFEE 5262</strain>
    </source>
</reference>
<evidence type="ECO:0000313" key="1">
    <source>
        <dbReference type="EMBL" id="KAJ9101965.1"/>
    </source>
</evidence>